<dbReference type="SUPFAM" id="SSF48726">
    <property type="entry name" value="Immunoglobulin"/>
    <property type="match status" value="1"/>
</dbReference>
<feature type="non-terminal residue" evidence="4">
    <location>
        <position position="1"/>
    </location>
</feature>
<feature type="compositionally biased region" description="Basic and acidic residues" evidence="1">
    <location>
        <begin position="197"/>
        <end position="218"/>
    </location>
</feature>
<keyword evidence="5" id="KW-1185">Reference proteome</keyword>
<feature type="region of interest" description="Disordered" evidence="1">
    <location>
        <begin position="197"/>
        <end position="220"/>
    </location>
</feature>
<feature type="transmembrane region" description="Helical" evidence="2">
    <location>
        <begin position="125"/>
        <end position="149"/>
    </location>
</feature>
<dbReference type="Proteomes" id="UP001166052">
    <property type="component" value="Unassembled WGS sequence"/>
</dbReference>
<evidence type="ECO:0000256" key="2">
    <source>
        <dbReference type="SAM" id="Phobius"/>
    </source>
</evidence>
<evidence type="ECO:0000313" key="4">
    <source>
        <dbReference type="EMBL" id="MBN3291130.1"/>
    </source>
</evidence>
<keyword evidence="3" id="KW-0732">Signal</keyword>
<reference evidence="4" key="1">
    <citation type="journal article" date="2021" name="Cell">
        <title>Tracing the genetic footprints of vertebrate landing in non-teleost ray-finned fishes.</title>
        <authorList>
            <person name="Bi X."/>
            <person name="Wang K."/>
            <person name="Yang L."/>
            <person name="Pan H."/>
            <person name="Jiang H."/>
            <person name="Wei Q."/>
            <person name="Fang M."/>
            <person name="Yu H."/>
            <person name="Zhu C."/>
            <person name="Cai Y."/>
            <person name="He Y."/>
            <person name="Gan X."/>
            <person name="Zeng H."/>
            <person name="Yu D."/>
            <person name="Zhu Y."/>
            <person name="Jiang H."/>
            <person name="Qiu Q."/>
            <person name="Yang H."/>
            <person name="Zhang Y.E."/>
            <person name="Wang W."/>
            <person name="Zhu M."/>
            <person name="He S."/>
            <person name="Zhang G."/>
        </authorList>
    </citation>
    <scope>NUCLEOTIDE SEQUENCE</scope>
    <source>
        <strain evidence="4">Bchr_001</strain>
    </source>
</reference>
<feature type="chain" id="PRO_5045323302" evidence="3">
    <location>
        <begin position="22"/>
        <end position="229"/>
    </location>
</feature>
<keyword evidence="2" id="KW-1133">Transmembrane helix</keyword>
<dbReference type="InterPro" id="IPR013783">
    <property type="entry name" value="Ig-like_fold"/>
</dbReference>
<dbReference type="PANTHER" id="PTHR35680:SF1">
    <property type="entry name" value="NFAT ACTIVATION MOLECULE 1"/>
    <property type="match status" value="1"/>
</dbReference>
<protein>
    <submittedName>
        <fullName evidence="4">NFAM1 protein</fullName>
    </submittedName>
</protein>
<dbReference type="InterPro" id="IPR036179">
    <property type="entry name" value="Ig-like_dom_sf"/>
</dbReference>
<feature type="signal peptide" evidence="3">
    <location>
        <begin position="1"/>
        <end position="21"/>
    </location>
</feature>
<dbReference type="Gene3D" id="2.60.40.10">
    <property type="entry name" value="Immunoglobulins"/>
    <property type="match status" value="1"/>
</dbReference>
<evidence type="ECO:0000256" key="3">
    <source>
        <dbReference type="SAM" id="SignalP"/>
    </source>
</evidence>
<dbReference type="InterPro" id="IPR033549">
    <property type="entry name" value="NFAM1"/>
</dbReference>
<name>A0ABS2YX13_POLSE</name>
<organism evidence="4 5">
    <name type="scientific">Polypterus senegalus</name>
    <name type="common">Senegal bichir</name>
    <dbReference type="NCBI Taxonomy" id="55291"/>
    <lineage>
        <taxon>Eukaryota</taxon>
        <taxon>Metazoa</taxon>
        <taxon>Chordata</taxon>
        <taxon>Craniata</taxon>
        <taxon>Vertebrata</taxon>
        <taxon>Euteleostomi</taxon>
        <taxon>Actinopterygii</taxon>
        <taxon>Polypteriformes</taxon>
        <taxon>Polypteridae</taxon>
        <taxon>Polypterus</taxon>
    </lineage>
</organism>
<feature type="non-terminal residue" evidence="4">
    <location>
        <position position="229"/>
    </location>
</feature>
<comment type="caution">
    <text evidence="4">The sequence shown here is derived from an EMBL/GenBank/DDBJ whole genome shotgun (WGS) entry which is preliminary data.</text>
</comment>
<evidence type="ECO:0000313" key="5">
    <source>
        <dbReference type="Proteomes" id="UP001166052"/>
    </source>
</evidence>
<keyword evidence="2" id="KW-0472">Membrane</keyword>
<evidence type="ECO:0000256" key="1">
    <source>
        <dbReference type="SAM" id="MobiDB-lite"/>
    </source>
</evidence>
<sequence length="229" mass="25315">MLLHGVTGLSAALLLIQVASGESVTLEMDPILMAFVGEKVELQCLVSVPPNSSAGSLHILHNGIRLKPKSDNSRMTVSVDVNASSDTGGYYECTYSDPDTDVKNIFSYLIVQEKDYEEPKSFKTAFVLLLLFSLVLLIFNITGTLLLFCKAKICAQKKRASQTAKTEIKPAENASGSIYKSLETCNPSIYNVIELKPEEARRGKPSEQNRDKDEKPYLDETLDLVYENL</sequence>
<accession>A0ABS2YX13</accession>
<proteinExistence type="predicted"/>
<dbReference type="PANTHER" id="PTHR35680">
    <property type="entry name" value="NFAT ACTIVATION MOLECULE 1"/>
    <property type="match status" value="1"/>
</dbReference>
<dbReference type="EMBL" id="JAAWVN010010985">
    <property type="protein sequence ID" value="MBN3291130.1"/>
    <property type="molecule type" value="Genomic_DNA"/>
</dbReference>
<gene>
    <name evidence="4" type="primary">Nfam1</name>
    <name evidence="4" type="ORF">GTO92_0018409</name>
</gene>
<keyword evidence="2" id="KW-0812">Transmembrane</keyword>